<dbReference type="InterPro" id="IPR035595">
    <property type="entry name" value="UDP_glycos_trans_CS"/>
</dbReference>
<dbReference type="GO" id="GO:1901137">
    <property type="term" value="P:carbohydrate derivative biosynthetic process"/>
    <property type="evidence" value="ECO:0007669"/>
    <property type="project" value="UniProtKB-ARBA"/>
</dbReference>
<dbReference type="Proteomes" id="UP000327157">
    <property type="component" value="Chromosome 2"/>
</dbReference>
<dbReference type="OrthoDB" id="5835829at2759"/>
<dbReference type="FunFam" id="3.40.50.2000:FF:000060">
    <property type="entry name" value="Glycosyltransferase"/>
    <property type="match status" value="1"/>
</dbReference>
<keyword evidence="5" id="KW-1185">Reference proteome</keyword>
<accession>A0A5N5HLR5</accession>
<organism evidence="4 5">
    <name type="scientific">Pyrus ussuriensis x Pyrus communis</name>
    <dbReference type="NCBI Taxonomy" id="2448454"/>
    <lineage>
        <taxon>Eukaryota</taxon>
        <taxon>Viridiplantae</taxon>
        <taxon>Streptophyta</taxon>
        <taxon>Embryophyta</taxon>
        <taxon>Tracheophyta</taxon>
        <taxon>Spermatophyta</taxon>
        <taxon>Magnoliopsida</taxon>
        <taxon>eudicotyledons</taxon>
        <taxon>Gunneridae</taxon>
        <taxon>Pentapetalae</taxon>
        <taxon>rosids</taxon>
        <taxon>fabids</taxon>
        <taxon>Rosales</taxon>
        <taxon>Rosaceae</taxon>
        <taxon>Amygdaloideae</taxon>
        <taxon>Maleae</taxon>
        <taxon>Pyrus</taxon>
    </lineage>
</organism>
<reference evidence="4 5" key="3">
    <citation type="submission" date="2019-11" db="EMBL/GenBank/DDBJ databases">
        <title>A de novo genome assembly of a pear dwarfing rootstock.</title>
        <authorList>
            <person name="Wang F."/>
            <person name="Wang J."/>
            <person name="Li S."/>
            <person name="Zhang Y."/>
            <person name="Fang M."/>
            <person name="Ma L."/>
            <person name="Zhao Y."/>
            <person name="Jiang S."/>
        </authorList>
    </citation>
    <scope>NUCLEOTIDE SEQUENCE [LARGE SCALE GENOMIC DNA]</scope>
    <source>
        <strain evidence="4">S2</strain>
        <tissue evidence="4">Leaf</tissue>
    </source>
</reference>
<comment type="similarity">
    <text evidence="1 3">Belongs to the UDP-glycosyltransferase family.</text>
</comment>
<keyword evidence="2 3" id="KW-0808">Transferase</keyword>
<evidence type="ECO:0000256" key="2">
    <source>
        <dbReference type="ARBA" id="ARBA00022679"/>
    </source>
</evidence>
<protein>
    <submittedName>
        <fullName evidence="4">Cyanidin-3-O-glucoside 2-O-glucuronosyltransferase-like</fullName>
    </submittedName>
</protein>
<dbReference type="CDD" id="cd03784">
    <property type="entry name" value="GT1_Gtf-like"/>
    <property type="match status" value="1"/>
</dbReference>
<evidence type="ECO:0000313" key="4">
    <source>
        <dbReference type="EMBL" id="KAB2627092.1"/>
    </source>
</evidence>
<dbReference type="EMBL" id="SMOL01000157">
    <property type="protein sequence ID" value="KAB2627092.1"/>
    <property type="molecule type" value="Genomic_DNA"/>
</dbReference>
<sequence length="236" mass="26817">MDSKILLLGPLLHDPTKDQEDKDEETDHIIKWLNKRETSSVVYISFGSEYFLSKEEIEEIAHGLELSKVSFIWVVRFPMEEKITRAEEVLLKGFVERVGERGMIVEGWAPQTKILQNSSVGGFLSHCGWSSVLESMKFGVPIIAMPMHLDQPYNARLVEELGIGVEVKKTGRGGGLQREEVAKVIKDVMENNIGEVVRRKAMELRDNIGKREDREIEGLVDELVQLRIRTGKESIN</sequence>
<dbReference type="GO" id="GO:0008194">
    <property type="term" value="F:UDP-glycosyltransferase activity"/>
    <property type="evidence" value="ECO:0007669"/>
    <property type="project" value="InterPro"/>
</dbReference>
<name>A0A5N5HLR5_9ROSA</name>
<keyword evidence="3" id="KW-0328">Glycosyltransferase</keyword>
<evidence type="ECO:0000313" key="5">
    <source>
        <dbReference type="Proteomes" id="UP000327157"/>
    </source>
</evidence>
<dbReference type="AlphaFoldDB" id="A0A5N5HLR5"/>
<evidence type="ECO:0000256" key="3">
    <source>
        <dbReference type="RuleBase" id="RU003718"/>
    </source>
</evidence>
<reference evidence="5" key="2">
    <citation type="submission" date="2019-10" db="EMBL/GenBank/DDBJ databases">
        <title>A de novo genome assembly of a pear dwarfing rootstock.</title>
        <authorList>
            <person name="Wang F."/>
            <person name="Wang J."/>
            <person name="Li S."/>
            <person name="Zhang Y."/>
            <person name="Fang M."/>
            <person name="Ma L."/>
            <person name="Zhao Y."/>
            <person name="Jiang S."/>
        </authorList>
    </citation>
    <scope>NUCLEOTIDE SEQUENCE [LARGE SCALE GENOMIC DNA]</scope>
</reference>
<dbReference type="InterPro" id="IPR002213">
    <property type="entry name" value="UDP_glucos_trans"/>
</dbReference>
<dbReference type="SUPFAM" id="SSF53756">
    <property type="entry name" value="UDP-Glycosyltransferase/glycogen phosphorylase"/>
    <property type="match status" value="1"/>
</dbReference>
<dbReference type="Gene3D" id="3.40.50.2000">
    <property type="entry name" value="Glycogen Phosphorylase B"/>
    <property type="match status" value="2"/>
</dbReference>
<proteinExistence type="inferred from homology"/>
<gene>
    <name evidence="4" type="ORF">D8674_020710</name>
</gene>
<dbReference type="Pfam" id="PF00201">
    <property type="entry name" value="UDPGT"/>
    <property type="match status" value="1"/>
</dbReference>
<evidence type="ECO:0000256" key="1">
    <source>
        <dbReference type="ARBA" id="ARBA00009995"/>
    </source>
</evidence>
<dbReference type="PANTHER" id="PTHR48044">
    <property type="entry name" value="GLYCOSYLTRANSFERASE"/>
    <property type="match status" value="1"/>
</dbReference>
<reference evidence="4 5" key="1">
    <citation type="submission" date="2019-09" db="EMBL/GenBank/DDBJ databases">
        <authorList>
            <person name="Ou C."/>
        </authorList>
    </citation>
    <scope>NUCLEOTIDE SEQUENCE [LARGE SCALE GENOMIC DNA]</scope>
    <source>
        <strain evidence="4">S2</strain>
        <tissue evidence="4">Leaf</tissue>
    </source>
</reference>
<dbReference type="PANTHER" id="PTHR48044:SF29">
    <property type="entry name" value="GLYCOSYLTRANSFERASE"/>
    <property type="match status" value="1"/>
</dbReference>
<dbReference type="PROSITE" id="PS00375">
    <property type="entry name" value="UDPGT"/>
    <property type="match status" value="1"/>
</dbReference>
<comment type="caution">
    <text evidence="4">The sequence shown here is derived from an EMBL/GenBank/DDBJ whole genome shotgun (WGS) entry which is preliminary data.</text>
</comment>